<name>A0A327YW91_9FLAO</name>
<reference evidence="1 2" key="1">
    <citation type="submission" date="2018-06" db="EMBL/GenBank/DDBJ databases">
        <title>Genomic Encyclopedia of Type Strains, Phase III (KMG-III): the genomes of soil and plant-associated and newly described type strains.</title>
        <authorList>
            <person name="Whitman W."/>
        </authorList>
    </citation>
    <scope>NUCLEOTIDE SEQUENCE [LARGE SCALE GENOMIC DNA]</scope>
    <source>
        <strain evidence="1 2">CGMCC 1.12398</strain>
    </source>
</reference>
<dbReference type="RefSeq" id="WP_111565969.1">
    <property type="nucleotide sequence ID" value="NZ_QLMI01000002.1"/>
</dbReference>
<dbReference type="EMBL" id="QLMI01000002">
    <property type="protein sequence ID" value="RAK24157.1"/>
    <property type="molecule type" value="Genomic_DNA"/>
</dbReference>
<sequence>MKFHILFLFWFANIFAQQQFRTSDFGYSDDVIKVEESLYKFDKDQNKFIKENYYITEIKNTYVQRQILENIYQEEKISGEYLYVYNSDLTLKEINYKPIIGNFGHPIRFLFNYEKGKLERVIVEHMSSTTYEYDKKGNLIKEVELNADDEPSETIFYEDYIDKKSYTKIKKSNDGSGSDFTKEIYKDGLLIEKNMISEDFKSNTKYSYDNFRNVISQVYDDSSRIDFNYEFDANNNRIKIAKVIPAMPDDNSFAFAKITYADGTTSGSTELDLNFIKKYDEVFREKDSLLQQYRKVVYSRKDYLSVLKGHDSVIEIQDSYDNNFEKVVQLVDTPEHSSLVIFNEVDQSIHFVKGFYLDDFAKHEWHDAIKLISPTGIYWVKNNKFKISFYQDGKYLQSSNFSIENDENPNHLVVKSVDGTIYQIQNVDTSEAGRLYPLFKK</sequence>
<keyword evidence="2" id="KW-1185">Reference proteome</keyword>
<dbReference type="OrthoDB" id="1314863at2"/>
<evidence type="ECO:0000313" key="1">
    <source>
        <dbReference type="EMBL" id="RAK24157.1"/>
    </source>
</evidence>
<evidence type="ECO:0000313" key="2">
    <source>
        <dbReference type="Proteomes" id="UP000249620"/>
    </source>
</evidence>
<comment type="caution">
    <text evidence="1">The sequence shown here is derived from an EMBL/GenBank/DDBJ whole genome shotgun (WGS) entry which is preliminary data.</text>
</comment>
<dbReference type="AlphaFoldDB" id="A0A327YW91"/>
<proteinExistence type="predicted"/>
<dbReference type="Gene3D" id="2.180.10.10">
    <property type="entry name" value="RHS repeat-associated core"/>
    <property type="match status" value="1"/>
</dbReference>
<protein>
    <recommendedName>
        <fullName evidence="3">YD repeat-containing protein</fullName>
    </recommendedName>
</protein>
<organism evidence="1 2">
    <name type="scientific">Flavobacterium aquaticum</name>
    <dbReference type="NCBI Taxonomy" id="1236486"/>
    <lineage>
        <taxon>Bacteria</taxon>
        <taxon>Pseudomonadati</taxon>
        <taxon>Bacteroidota</taxon>
        <taxon>Flavobacteriia</taxon>
        <taxon>Flavobacteriales</taxon>
        <taxon>Flavobacteriaceae</taxon>
        <taxon>Flavobacterium</taxon>
    </lineage>
</organism>
<dbReference type="Proteomes" id="UP000249620">
    <property type="component" value="Unassembled WGS sequence"/>
</dbReference>
<gene>
    <name evidence="1" type="ORF">B0I03_1026</name>
</gene>
<evidence type="ECO:0008006" key="3">
    <source>
        <dbReference type="Google" id="ProtNLM"/>
    </source>
</evidence>
<accession>A0A327YW91</accession>